<dbReference type="Proteomes" id="UP001056012">
    <property type="component" value="Chromosome 5"/>
</dbReference>
<accession>A0A9Q8ZAU8</accession>
<dbReference type="Gene3D" id="1.25.40.10">
    <property type="entry name" value="Tetratricopeptide repeat domain"/>
    <property type="match status" value="1"/>
</dbReference>
<feature type="domain" description="Protein kinase" evidence="2">
    <location>
        <begin position="1204"/>
        <end position="1482"/>
    </location>
</feature>
<dbReference type="OrthoDB" id="4062651at2759"/>
<dbReference type="Pfam" id="PF13424">
    <property type="entry name" value="TPR_12"/>
    <property type="match status" value="1"/>
</dbReference>
<evidence type="ECO:0000256" key="1">
    <source>
        <dbReference type="SAM" id="MobiDB-lite"/>
    </source>
</evidence>
<feature type="compositionally biased region" description="Polar residues" evidence="1">
    <location>
        <begin position="714"/>
        <end position="723"/>
    </location>
</feature>
<proteinExistence type="predicted"/>
<dbReference type="PANTHER" id="PTHR37542:SF1">
    <property type="entry name" value="PRION-INHIBITION AND PROPAGATION HELO DOMAIN-CONTAINING PROTEIN"/>
    <property type="match status" value="1"/>
</dbReference>
<dbReference type="InterPro" id="IPR038305">
    <property type="entry name" value="HeLo_sf"/>
</dbReference>
<gene>
    <name evidence="3" type="ORF">yc1106_07026</name>
</gene>
<dbReference type="InterPro" id="IPR011009">
    <property type="entry name" value="Kinase-like_dom_sf"/>
</dbReference>
<dbReference type="Pfam" id="PF14479">
    <property type="entry name" value="HeLo"/>
    <property type="match status" value="1"/>
</dbReference>
<dbReference type="PANTHER" id="PTHR37542">
    <property type="entry name" value="HELO DOMAIN-CONTAINING PROTEIN-RELATED"/>
    <property type="match status" value="1"/>
</dbReference>
<dbReference type="CDD" id="cd00180">
    <property type="entry name" value="PKc"/>
    <property type="match status" value="1"/>
</dbReference>
<dbReference type="SUPFAM" id="SSF48452">
    <property type="entry name" value="TPR-like"/>
    <property type="match status" value="1"/>
</dbReference>
<dbReference type="Pfam" id="PF00069">
    <property type="entry name" value="Pkinase"/>
    <property type="match status" value="1"/>
</dbReference>
<sequence>MVDPLSVLGAAVGVTSLIIQLADECYKTYSEAANLPQSHRYLLVRLHIEQQRFLNFALEAGVLNKDGVICSALQVNRSLLLAVLAEIKALFENFAIANGKYENIVEKSDIDWNDHSEPENTLMSLLCITANDHVQSKMAKPTSRRTEAAGRIRGLGKSMTETAQNLRTIVVEPKRLVWAALDKNSFETFISKIGNLNSFLVTLLDSLQLRRLRDSMNTTYLEILQLRNDVVDLTALVKALSPSAEQQLLGADQTSNALSQAVAEEQAIQDKKKTYLKRLAEVKIQLTEMNDLDHTAAVSGLSQLFDTQLPLNDFQFEEDIRESENLQQRTRAIYRGRSAWIEWKDVSAGSALSPDDVQIQYRMGLLTNLLRSVKPDGFRAAPCLGYVKITDAENVIHFGVVFEGPSAAESKITNLRELLGQMPKPSLSARMALCAALARCVHSLHAVNWLHKAIRSDNIVFFSSSSSPHLDAPYVSGFELSRPSIMDEWSEKPGFEPAKDIYRHPYAQSNQTDGSYRKSYDMYSLGVVMTEIALWKPIEEVIGIENLVKAKPSTLRRIQPRLLKKPSKGSAGSCLQRIASACGDSLCGIVECYLDQDTEPMPESDTPLKQQKLTELDLRSRVMEFLRAVGNPHRRKPDKAEQPGRNRRMAYSNTSPLKDTSRRKLYHGGSDTETGVLQIDYENDTKIDYPERNRRAVSPNTIVLEDRPRRSYHYSRNNTGTTSIKDRPVRKYYRNGNDTKTVPVEDRPRQGYRQDGNSNKIDQPGRNRHADDSDSSLTEYQTECRFYQEQKYAEAEPLLRQWIELEEKALGTDDEGTLKRKHRLARLLFRLERYKESEQLLSEILRLREKELGVDHEDTLESKFWLARTLYEQDRNFESTRLLHELLQQEQLVFGMDHEKTKGTKRLLHRAIVAKGRLIPPRASASQELLYQTVHAQPQPTIPAYVFPSEKPLHEAVHEKEPAIPMEASASKESSTKVVLAKKLAGPTNIFAWERGFSKEISTLSTNEPAIPTGAAANERFSLEAVSAKEPAVLADAIESIGFPHNVLLEQAPTASTDALSSKEIDREEIPVQAQVPSTSSLEDAVQSRLSDFFADNNQRQTAYTDSEIQRVSILLSQLNLQWSKVPRTYIVLRTIGCLDLLNTFVDLGYSDHWFPITERSLPLSLRPSKRSQFVAAQNLIMTKSMGLEKGQHCFFRKGEPLPLEMKEMLGTGSHRKEDRQVNRVLSLISFQEYALKQVKRATGFGGRGTESVKQFITEIQILKRIKHEHVVEFIGSYTNPEVIGLLMLPVADMDLSTYLERVDMAKHRELRTFFGCLARALEFLHDQKIRHKDIKPSNILVHGGKVLYTDFGLALDFTDKDGSTTGSMVNGRTAKYCAPEVADCESRNTSSDIWSLGVVFLEMTAVLKGRTVGSVYDFLKLHGTGQGYVRTNPTGTASLIAELKATGSPIDNAALVWVQDMIMVQQQLRPTAAWLIGDIINVGQERDGNGAFCGICCASHDDLFSDWDELEIADIS</sequence>
<dbReference type="InterPro" id="IPR029498">
    <property type="entry name" value="HeLo_dom"/>
</dbReference>
<dbReference type="PROSITE" id="PS50011">
    <property type="entry name" value="PROTEIN_KINASE_DOM"/>
    <property type="match status" value="1"/>
</dbReference>
<evidence type="ECO:0000259" key="2">
    <source>
        <dbReference type="PROSITE" id="PS50011"/>
    </source>
</evidence>
<dbReference type="InterPro" id="IPR008271">
    <property type="entry name" value="Ser/Thr_kinase_AS"/>
</dbReference>
<evidence type="ECO:0000313" key="3">
    <source>
        <dbReference type="EMBL" id="USP79752.1"/>
    </source>
</evidence>
<dbReference type="SMART" id="SM00220">
    <property type="entry name" value="S_TKc"/>
    <property type="match status" value="1"/>
</dbReference>
<name>A0A9Q8ZAU8_CURCL</name>
<keyword evidence="4" id="KW-1185">Reference proteome</keyword>
<feature type="region of interest" description="Disordered" evidence="1">
    <location>
        <begin position="628"/>
        <end position="671"/>
    </location>
</feature>
<dbReference type="GO" id="GO:0004672">
    <property type="term" value="F:protein kinase activity"/>
    <property type="evidence" value="ECO:0007669"/>
    <property type="project" value="InterPro"/>
</dbReference>
<dbReference type="VEuPathDB" id="FungiDB:yc1106_07026"/>
<dbReference type="GO" id="GO:0005524">
    <property type="term" value="F:ATP binding"/>
    <property type="evidence" value="ECO:0007669"/>
    <property type="project" value="InterPro"/>
</dbReference>
<dbReference type="InterPro" id="IPR011990">
    <property type="entry name" value="TPR-like_helical_dom_sf"/>
</dbReference>
<dbReference type="PROSITE" id="PS00108">
    <property type="entry name" value="PROTEIN_KINASE_ST"/>
    <property type="match status" value="1"/>
</dbReference>
<dbReference type="Gene3D" id="1.10.510.10">
    <property type="entry name" value="Transferase(Phosphotransferase) domain 1"/>
    <property type="match status" value="2"/>
</dbReference>
<dbReference type="Gene3D" id="1.20.120.1020">
    <property type="entry name" value="Prion-inhibition and propagation, HeLo domain"/>
    <property type="match status" value="1"/>
</dbReference>
<feature type="region of interest" description="Disordered" evidence="1">
    <location>
        <begin position="690"/>
        <end position="777"/>
    </location>
</feature>
<feature type="compositionally biased region" description="Basic and acidic residues" evidence="1">
    <location>
        <begin position="763"/>
        <end position="772"/>
    </location>
</feature>
<dbReference type="SUPFAM" id="SSF56112">
    <property type="entry name" value="Protein kinase-like (PK-like)"/>
    <property type="match status" value="2"/>
</dbReference>
<dbReference type="InterPro" id="IPR000719">
    <property type="entry name" value="Prot_kinase_dom"/>
</dbReference>
<evidence type="ECO:0000313" key="4">
    <source>
        <dbReference type="Proteomes" id="UP001056012"/>
    </source>
</evidence>
<protein>
    <recommendedName>
        <fullName evidence="2">Protein kinase domain-containing protein</fullName>
    </recommendedName>
</protein>
<dbReference type="EMBL" id="CP089278">
    <property type="protein sequence ID" value="USP79752.1"/>
    <property type="molecule type" value="Genomic_DNA"/>
</dbReference>
<reference evidence="3" key="1">
    <citation type="submission" date="2021-12" db="EMBL/GenBank/DDBJ databases">
        <title>Curvularia clavata genome.</title>
        <authorList>
            <person name="Cao Y."/>
        </authorList>
    </citation>
    <scope>NUCLEOTIDE SEQUENCE</scope>
    <source>
        <strain evidence="3">Yc1106</strain>
    </source>
</reference>
<organism evidence="3 4">
    <name type="scientific">Curvularia clavata</name>
    <dbReference type="NCBI Taxonomy" id="95742"/>
    <lineage>
        <taxon>Eukaryota</taxon>
        <taxon>Fungi</taxon>
        <taxon>Dikarya</taxon>
        <taxon>Ascomycota</taxon>
        <taxon>Pezizomycotina</taxon>
        <taxon>Dothideomycetes</taxon>
        <taxon>Pleosporomycetidae</taxon>
        <taxon>Pleosporales</taxon>
        <taxon>Pleosporineae</taxon>
        <taxon>Pleosporaceae</taxon>
        <taxon>Curvularia</taxon>
    </lineage>
</organism>